<proteinExistence type="predicted"/>
<dbReference type="Proteomes" id="UP000288758">
    <property type="component" value="Chromosome"/>
</dbReference>
<organism evidence="1 2">
    <name type="scientific">Corallococcus coralloides</name>
    <name type="common">Myxococcus coralloides</name>
    <dbReference type="NCBI Taxonomy" id="184914"/>
    <lineage>
        <taxon>Bacteria</taxon>
        <taxon>Pseudomonadati</taxon>
        <taxon>Myxococcota</taxon>
        <taxon>Myxococcia</taxon>
        <taxon>Myxococcales</taxon>
        <taxon>Cystobacterineae</taxon>
        <taxon>Myxococcaceae</taxon>
        <taxon>Corallococcus</taxon>
    </lineage>
</organism>
<evidence type="ECO:0000313" key="1">
    <source>
        <dbReference type="EMBL" id="QAT84600.1"/>
    </source>
</evidence>
<reference evidence="1 2" key="1">
    <citation type="submission" date="2018-12" db="EMBL/GenBank/DDBJ databases">
        <title>Complete Genome Sequence of the Corallopyronin A producing Myxobacterium Corallococcus coralloides B035.</title>
        <authorList>
            <person name="Bouhired S.M."/>
            <person name="Rupp O."/>
            <person name="Blom J."/>
            <person name="Schaeberle T.F."/>
            <person name="Kehraus S."/>
            <person name="Schiefer A."/>
            <person name="Pfarr K."/>
            <person name="Goesmann A."/>
            <person name="Hoerauf A."/>
            <person name="Koenig G.M."/>
        </authorList>
    </citation>
    <scope>NUCLEOTIDE SEQUENCE [LARGE SCALE GENOMIC DNA]</scope>
    <source>
        <strain evidence="1 2">B035</strain>
    </source>
</reference>
<gene>
    <name evidence="1" type="ORF">EJ065_3031</name>
</gene>
<protein>
    <submittedName>
        <fullName evidence="1">Uncharacterized protein</fullName>
    </submittedName>
</protein>
<evidence type="ECO:0000313" key="2">
    <source>
        <dbReference type="Proteomes" id="UP000288758"/>
    </source>
</evidence>
<accession>A0A410RRQ7</accession>
<dbReference type="AlphaFoldDB" id="A0A410RRQ7"/>
<sequence length="83" mass="9239">MLGCGGVDSEATTGDERMVQAQGAMADEFEVKADVESGVSCNSEQRKLAEAHMVKHHSSFAKMDSCEIVSINYTLYIRYTYYF</sequence>
<dbReference type="EMBL" id="CP034669">
    <property type="protein sequence ID" value="QAT84600.1"/>
    <property type="molecule type" value="Genomic_DNA"/>
</dbReference>
<name>A0A410RRQ7_CORCK</name>